<reference evidence="4 5" key="1">
    <citation type="journal article" date="2015" name="Sci. Rep.">
        <title>Functional and structural properties of a novel cellulosome-like multienzyme complex: efficient glycoside hydrolysis of water-insoluble 7-xylosyl-10-deacetylpaclitaxel.</title>
        <authorList>
            <person name="Dou T.Y."/>
            <person name="Luan H.W."/>
            <person name="Ge G.B."/>
            <person name="Dong M.M."/>
            <person name="Zou H.F."/>
            <person name="He Y.Q."/>
            <person name="Cui P."/>
            <person name="Wang J.Y."/>
            <person name="Hao D.C."/>
            <person name="Yang S.L."/>
            <person name="Yang L."/>
        </authorList>
    </citation>
    <scope>NUCLEOTIDE SEQUENCE [LARGE SCALE GENOMIC DNA]</scope>
    <source>
        <strain evidence="4 5">F16</strain>
    </source>
</reference>
<keyword evidence="2" id="KW-1133">Transmembrane helix</keyword>
<protein>
    <recommendedName>
        <fullName evidence="3">Prepilin type IV endopeptidase peptidase domain-containing protein</fullName>
    </recommendedName>
</protein>
<evidence type="ECO:0000313" key="4">
    <source>
        <dbReference type="EMBL" id="KON72888.1"/>
    </source>
</evidence>
<evidence type="ECO:0000259" key="3">
    <source>
        <dbReference type="Pfam" id="PF01478"/>
    </source>
</evidence>
<comment type="similarity">
    <text evidence="1">Belongs to the peptidase A24 family.</text>
</comment>
<dbReference type="GO" id="GO:0006465">
    <property type="term" value="P:signal peptide processing"/>
    <property type="evidence" value="ECO:0007669"/>
    <property type="project" value="TreeGrafter"/>
</dbReference>
<feature type="transmembrane region" description="Helical" evidence="2">
    <location>
        <begin position="105"/>
        <end position="123"/>
    </location>
</feature>
<name>A0A0M0F5W6_CELCE</name>
<dbReference type="AlphaFoldDB" id="A0A0M0F5W6"/>
<dbReference type="Gene3D" id="1.20.120.1220">
    <property type="match status" value="1"/>
</dbReference>
<comment type="caution">
    <text evidence="4">The sequence shown here is derived from an EMBL/GenBank/DDBJ whole genome shotgun (WGS) entry which is preliminary data.</text>
</comment>
<feature type="transmembrane region" description="Helical" evidence="2">
    <location>
        <begin position="77"/>
        <end position="99"/>
    </location>
</feature>
<keyword evidence="2" id="KW-0812">Transmembrane</keyword>
<gene>
    <name evidence="4" type="ORF">M768_20050</name>
</gene>
<proteinExistence type="inferred from homology"/>
<feature type="domain" description="Prepilin type IV endopeptidase peptidase" evidence="3">
    <location>
        <begin position="59"/>
        <end position="170"/>
    </location>
</feature>
<dbReference type="GO" id="GO:0004190">
    <property type="term" value="F:aspartic-type endopeptidase activity"/>
    <property type="evidence" value="ECO:0007669"/>
    <property type="project" value="InterPro"/>
</dbReference>
<dbReference type="PANTHER" id="PTHR30487:SF0">
    <property type="entry name" value="PREPILIN LEADER PEPTIDASE_N-METHYLTRANSFERASE-RELATED"/>
    <property type="match status" value="1"/>
</dbReference>
<evidence type="ECO:0000313" key="5">
    <source>
        <dbReference type="Proteomes" id="UP000037387"/>
    </source>
</evidence>
<evidence type="ECO:0000256" key="1">
    <source>
        <dbReference type="ARBA" id="ARBA00005801"/>
    </source>
</evidence>
<sequence length="211" mass="21417">MAVERGEAEGERCWGRRRGDDLVRELRLSGTFGAALAVLAAASTAWWSGASWATPALMLVAAAGALVAVVDARTHRLPDVIVLPTWFGAVLLLGVAAVGTGDGAALGRALAGGFLGFGAYAALRIAYPPGLGFGDVKLAGMLGTPLAWLGWGELVAGLVLPFVLGGVWALALVVARRARRDTAVPFGPFMVAGAGIAAVLGDAALRAYAIA</sequence>
<dbReference type="Proteomes" id="UP000037387">
    <property type="component" value="Unassembled WGS sequence"/>
</dbReference>
<keyword evidence="2" id="KW-0472">Membrane</keyword>
<dbReference type="PATRIC" id="fig|1350482.3.peg.2793"/>
<keyword evidence="5" id="KW-1185">Reference proteome</keyword>
<organism evidence="4 5">
    <name type="scientific">Cellulosimicrobium cellulans F16</name>
    <dbReference type="NCBI Taxonomy" id="1350482"/>
    <lineage>
        <taxon>Bacteria</taxon>
        <taxon>Bacillati</taxon>
        <taxon>Actinomycetota</taxon>
        <taxon>Actinomycetes</taxon>
        <taxon>Micrococcales</taxon>
        <taxon>Promicromonosporaceae</taxon>
        <taxon>Cellulosimicrobium</taxon>
    </lineage>
</organism>
<accession>A0A0M0F5W6</accession>
<feature type="transmembrane region" description="Helical" evidence="2">
    <location>
        <begin position="154"/>
        <end position="174"/>
    </location>
</feature>
<dbReference type="InterPro" id="IPR050882">
    <property type="entry name" value="Prepilin_peptidase/N-MTase"/>
</dbReference>
<dbReference type="EMBL" id="ATNL01000010">
    <property type="protein sequence ID" value="KON72888.1"/>
    <property type="molecule type" value="Genomic_DNA"/>
</dbReference>
<dbReference type="GO" id="GO:0005886">
    <property type="term" value="C:plasma membrane"/>
    <property type="evidence" value="ECO:0007669"/>
    <property type="project" value="TreeGrafter"/>
</dbReference>
<feature type="transmembrane region" description="Helical" evidence="2">
    <location>
        <begin position="26"/>
        <end position="46"/>
    </location>
</feature>
<dbReference type="InterPro" id="IPR000045">
    <property type="entry name" value="Prepilin_IV_endopep_pep"/>
</dbReference>
<evidence type="ECO:0000256" key="2">
    <source>
        <dbReference type="SAM" id="Phobius"/>
    </source>
</evidence>
<dbReference type="Pfam" id="PF01478">
    <property type="entry name" value="Peptidase_A24"/>
    <property type="match status" value="1"/>
</dbReference>
<feature type="transmembrane region" description="Helical" evidence="2">
    <location>
        <begin position="186"/>
        <end position="209"/>
    </location>
</feature>
<dbReference type="PANTHER" id="PTHR30487">
    <property type="entry name" value="TYPE 4 PREPILIN-LIKE PROTEINS LEADER PEPTIDE-PROCESSING ENZYME"/>
    <property type="match status" value="1"/>
</dbReference>